<name>A0A6G1ZI93_9BACT</name>
<accession>A0A6G1ZI93</accession>
<protein>
    <recommendedName>
        <fullName evidence="2">DUF4221 domain-containing protein</fullName>
    </recommendedName>
</protein>
<organism evidence="1">
    <name type="scientific">Parabacteroides goldsteinii</name>
    <dbReference type="NCBI Taxonomy" id="328812"/>
    <lineage>
        <taxon>Bacteria</taxon>
        <taxon>Pseudomonadati</taxon>
        <taxon>Bacteroidota</taxon>
        <taxon>Bacteroidia</taxon>
        <taxon>Bacteroidales</taxon>
        <taxon>Tannerellaceae</taxon>
        <taxon>Parabacteroides</taxon>
    </lineage>
</organism>
<gene>
    <name evidence="1" type="ORF">GKE01_18765</name>
</gene>
<dbReference type="AlphaFoldDB" id="A0A6G1ZI93"/>
<dbReference type="PROSITE" id="PS51257">
    <property type="entry name" value="PROKAR_LIPOPROTEIN"/>
    <property type="match status" value="1"/>
</dbReference>
<proteinExistence type="predicted"/>
<dbReference type="EMBL" id="WKLP01000030">
    <property type="protein sequence ID" value="MRY13488.1"/>
    <property type="molecule type" value="Genomic_DNA"/>
</dbReference>
<evidence type="ECO:0008006" key="2">
    <source>
        <dbReference type="Google" id="ProtNLM"/>
    </source>
</evidence>
<comment type="caution">
    <text evidence="1">The sequence shown here is derived from an EMBL/GenBank/DDBJ whole genome shotgun (WGS) entry which is preliminary data.</text>
</comment>
<sequence>MKFSKLYYLFISLVLISCTGKKEKTTEFDKNLIDIQQKEIRFPSSDILQLKSYYLSSAVHNDPAKILVGYNYKEHALDYINLTTQKISQVTLYNDGPNMISRLAGIYAHSVDSIWVFDDSERISLISQKGNIIKRINCHDYIQEHEEIIIHTNHAISTTHLGYNLKHQSLLFAVKDKSTSPISFKVKEVFLNETGKTITFDLSPSVVEPDISQGYANMNEPNVNFNGEEILYNYPIESHIYTLNTLTGERTTIDASSQYTSNKANKCPSTTDYSKWQIHGIENPHFFDVMYIPEYQIYARLHFAGTTFDTHKNLDTIAYERDLYLMLFDKSFKKVYESKLASNRFNPYTGWNTINNGIILFVDNIHDKNDSDNLIVDLIHPD</sequence>
<dbReference type="RefSeq" id="WP_010801539.1">
    <property type="nucleotide sequence ID" value="NZ_CAJSYT010000022.1"/>
</dbReference>
<reference evidence="1" key="1">
    <citation type="journal article" date="2019" name="Nat. Med.">
        <title>A library of human gut bacterial isolates paired with longitudinal multiomics data enables mechanistic microbiome research.</title>
        <authorList>
            <person name="Poyet M."/>
            <person name="Groussin M."/>
            <person name="Gibbons S.M."/>
            <person name="Avila-Pacheco J."/>
            <person name="Jiang X."/>
            <person name="Kearney S.M."/>
            <person name="Perrotta A.R."/>
            <person name="Berdy B."/>
            <person name="Zhao S."/>
            <person name="Lieberman T.D."/>
            <person name="Swanson P.K."/>
            <person name="Smith M."/>
            <person name="Roesemann S."/>
            <person name="Alexander J.E."/>
            <person name="Rich S.A."/>
            <person name="Livny J."/>
            <person name="Vlamakis H."/>
            <person name="Clish C."/>
            <person name="Bullock K."/>
            <person name="Deik A."/>
            <person name="Scott J."/>
            <person name="Pierce K.A."/>
            <person name="Xavier R.J."/>
            <person name="Alm E.J."/>
        </authorList>
    </citation>
    <scope>NUCLEOTIDE SEQUENCE</scope>
    <source>
        <strain evidence="1">BIOML-A4</strain>
    </source>
</reference>
<evidence type="ECO:0000313" key="1">
    <source>
        <dbReference type="EMBL" id="MRY13488.1"/>
    </source>
</evidence>